<proteinExistence type="predicted"/>
<dbReference type="OrthoDB" id="9969523at2"/>
<protein>
    <submittedName>
        <fullName evidence="3">Uncharacterized protein</fullName>
    </submittedName>
</protein>
<dbReference type="Proteomes" id="UP000272503">
    <property type="component" value="Unassembled WGS sequence"/>
</dbReference>
<feature type="region of interest" description="Disordered" evidence="1">
    <location>
        <begin position="60"/>
        <end position="89"/>
    </location>
</feature>
<reference evidence="3 4" key="1">
    <citation type="submission" date="2018-10" db="EMBL/GenBank/DDBJ databases">
        <authorList>
            <person name="Li J."/>
        </authorList>
    </citation>
    <scope>NUCLEOTIDE SEQUENCE [LARGE SCALE GENOMIC DNA]</scope>
    <source>
        <strain evidence="3 4">IF 016277</strain>
    </source>
</reference>
<dbReference type="EMBL" id="RCUX01000006">
    <property type="protein sequence ID" value="RLP75739.1"/>
    <property type="molecule type" value="Genomic_DNA"/>
</dbReference>
<evidence type="ECO:0000313" key="4">
    <source>
        <dbReference type="Proteomes" id="UP000272503"/>
    </source>
</evidence>
<evidence type="ECO:0000313" key="3">
    <source>
        <dbReference type="EMBL" id="RLP75739.1"/>
    </source>
</evidence>
<sequence>MFSKTQKIVTGTALALGVGVLGLAAAGAANAAAPEGDHAGDNAKTATLVEVPGVKLPTDVKVGHATPVGPVDPANIPAGPHTTAPAPKA</sequence>
<name>A0A3L7A608_9MICO</name>
<keyword evidence="4" id="KW-1185">Reference proteome</keyword>
<comment type="caution">
    <text evidence="3">The sequence shown here is derived from an EMBL/GenBank/DDBJ whole genome shotgun (WGS) entry which is preliminary data.</text>
</comment>
<dbReference type="AlphaFoldDB" id="A0A3L7A608"/>
<evidence type="ECO:0000256" key="2">
    <source>
        <dbReference type="SAM" id="SignalP"/>
    </source>
</evidence>
<accession>A0A3L7A608</accession>
<gene>
    <name evidence="3" type="ORF">D9V32_09775</name>
</gene>
<dbReference type="RefSeq" id="WP_121648714.1">
    <property type="nucleotide sequence ID" value="NZ_RCUX01000006.1"/>
</dbReference>
<organism evidence="3 4">
    <name type="scientific">Mycetocola tolaasinivorans</name>
    <dbReference type="NCBI Taxonomy" id="76635"/>
    <lineage>
        <taxon>Bacteria</taxon>
        <taxon>Bacillati</taxon>
        <taxon>Actinomycetota</taxon>
        <taxon>Actinomycetes</taxon>
        <taxon>Micrococcales</taxon>
        <taxon>Microbacteriaceae</taxon>
        <taxon>Mycetocola</taxon>
    </lineage>
</organism>
<feature type="chain" id="PRO_5018010700" evidence="2">
    <location>
        <begin position="32"/>
        <end position="89"/>
    </location>
</feature>
<feature type="signal peptide" evidence="2">
    <location>
        <begin position="1"/>
        <end position="31"/>
    </location>
</feature>
<keyword evidence="2" id="KW-0732">Signal</keyword>
<evidence type="ECO:0000256" key="1">
    <source>
        <dbReference type="SAM" id="MobiDB-lite"/>
    </source>
</evidence>